<gene>
    <name evidence="1" type="ORF">Tci_870740</name>
</gene>
<protein>
    <submittedName>
        <fullName evidence="1">Putative reverse transcriptase domain, aspartic peptidase domain protein</fullName>
    </submittedName>
</protein>
<dbReference type="Gene3D" id="2.40.70.10">
    <property type="entry name" value="Acid Proteases"/>
    <property type="match status" value="1"/>
</dbReference>
<sequence>MKDSVRITHVFRDLPLQFDDKIRAINALPLDICEFDIILGMDWLTEHHDTIDCRSYRVIFGDIHAPEFIYHGSLPGKSMQIIFALQARTLLSHGCEGFLATIHDTTFDFPSIHDQPIVSEFLDVFPDELPGIPPVREVEFSIKLIPGAEPISKAPYCMALIELKELK</sequence>
<dbReference type="InterPro" id="IPR021109">
    <property type="entry name" value="Peptidase_aspartic_dom_sf"/>
</dbReference>
<keyword evidence="1" id="KW-0548">Nucleotidyltransferase</keyword>
<dbReference type="GO" id="GO:0003964">
    <property type="term" value="F:RNA-directed DNA polymerase activity"/>
    <property type="evidence" value="ECO:0007669"/>
    <property type="project" value="UniProtKB-KW"/>
</dbReference>
<comment type="caution">
    <text evidence="1">The sequence shown here is derived from an EMBL/GenBank/DDBJ whole genome shotgun (WGS) entry which is preliminary data.</text>
</comment>
<reference evidence="1" key="1">
    <citation type="journal article" date="2019" name="Sci. Rep.">
        <title>Draft genome of Tanacetum cinerariifolium, the natural source of mosquito coil.</title>
        <authorList>
            <person name="Yamashiro T."/>
            <person name="Shiraishi A."/>
            <person name="Satake H."/>
            <person name="Nakayama K."/>
        </authorList>
    </citation>
    <scope>NUCLEOTIDE SEQUENCE</scope>
</reference>
<proteinExistence type="predicted"/>
<keyword evidence="1" id="KW-0808">Transferase</keyword>
<dbReference type="Pfam" id="PF08284">
    <property type="entry name" value="RVP_2"/>
    <property type="match status" value="1"/>
</dbReference>
<dbReference type="PANTHER" id="PTHR15503">
    <property type="entry name" value="LDOC1 RELATED"/>
    <property type="match status" value="1"/>
</dbReference>
<dbReference type="PANTHER" id="PTHR15503:SF45">
    <property type="entry name" value="RNA-DIRECTED DNA POLYMERASE HOMOLOG"/>
    <property type="match status" value="1"/>
</dbReference>
<dbReference type="InterPro" id="IPR032567">
    <property type="entry name" value="RTL1-rel"/>
</dbReference>
<name>A0A699SME0_TANCI</name>
<evidence type="ECO:0000313" key="1">
    <source>
        <dbReference type="EMBL" id="GFC98770.1"/>
    </source>
</evidence>
<dbReference type="AlphaFoldDB" id="A0A699SME0"/>
<organism evidence="1">
    <name type="scientific">Tanacetum cinerariifolium</name>
    <name type="common">Dalmatian daisy</name>
    <name type="synonym">Chrysanthemum cinerariifolium</name>
    <dbReference type="NCBI Taxonomy" id="118510"/>
    <lineage>
        <taxon>Eukaryota</taxon>
        <taxon>Viridiplantae</taxon>
        <taxon>Streptophyta</taxon>
        <taxon>Embryophyta</taxon>
        <taxon>Tracheophyta</taxon>
        <taxon>Spermatophyta</taxon>
        <taxon>Magnoliopsida</taxon>
        <taxon>eudicotyledons</taxon>
        <taxon>Gunneridae</taxon>
        <taxon>Pentapetalae</taxon>
        <taxon>asterids</taxon>
        <taxon>campanulids</taxon>
        <taxon>Asterales</taxon>
        <taxon>Asteraceae</taxon>
        <taxon>Asteroideae</taxon>
        <taxon>Anthemideae</taxon>
        <taxon>Anthemidinae</taxon>
        <taxon>Tanacetum</taxon>
    </lineage>
</organism>
<dbReference type="EMBL" id="BKCJ011174049">
    <property type="protein sequence ID" value="GFC98770.1"/>
    <property type="molecule type" value="Genomic_DNA"/>
</dbReference>
<accession>A0A699SME0</accession>
<keyword evidence="1" id="KW-0695">RNA-directed DNA polymerase</keyword>
<feature type="non-terminal residue" evidence="1">
    <location>
        <position position="167"/>
    </location>
</feature>